<proteinExistence type="predicted"/>
<dbReference type="eggNOG" id="COG0346">
    <property type="taxonomic scope" value="Bacteria"/>
</dbReference>
<dbReference type="Gene3D" id="3.10.180.10">
    <property type="entry name" value="2,3-Dihydroxybiphenyl 1,2-Dioxygenase, domain 1"/>
    <property type="match status" value="1"/>
</dbReference>
<dbReference type="InterPro" id="IPR051332">
    <property type="entry name" value="Fosfomycin_Res_Enzymes"/>
</dbReference>
<organism evidence="3 4">
    <name type="scientific">Pseudoxanthomonas suwonensis (strain 11-1)</name>
    <dbReference type="NCBI Taxonomy" id="743721"/>
    <lineage>
        <taxon>Bacteria</taxon>
        <taxon>Pseudomonadati</taxon>
        <taxon>Pseudomonadota</taxon>
        <taxon>Gammaproteobacteria</taxon>
        <taxon>Lysobacterales</taxon>
        <taxon>Lysobacteraceae</taxon>
        <taxon>Pseudoxanthomonas</taxon>
    </lineage>
</organism>
<gene>
    <name evidence="3" type="ordered locus">Psesu_1736</name>
</gene>
<reference evidence="3 4" key="1">
    <citation type="submission" date="2011-01" db="EMBL/GenBank/DDBJ databases">
        <title>Complete sequence of Pseudoxanthomonas suwonensis 11-1.</title>
        <authorList>
            <consortium name="US DOE Joint Genome Institute"/>
            <person name="Lucas S."/>
            <person name="Copeland A."/>
            <person name="Lapidus A."/>
            <person name="Cheng J.-F."/>
            <person name="Goodwin L."/>
            <person name="Pitluck S."/>
            <person name="Teshima H."/>
            <person name="Detter J.C."/>
            <person name="Han C."/>
            <person name="Tapia R."/>
            <person name="Land M."/>
            <person name="Hauser L."/>
            <person name="Kyrpides N."/>
            <person name="Ivanova N."/>
            <person name="Ovchinnikova G."/>
            <person name="Siebers A.K."/>
            <person name="Allgaier M."/>
            <person name="Thelen M.P."/>
            <person name="Hugenholtz P."/>
            <person name="Gladden J."/>
            <person name="Woyke T."/>
        </authorList>
    </citation>
    <scope>NUCLEOTIDE SEQUENCE [LARGE SCALE GENOMIC DNA]</scope>
    <source>
        <strain evidence="4">11-1</strain>
    </source>
</reference>
<dbReference type="PANTHER" id="PTHR36113:SF6">
    <property type="entry name" value="FOSFOMYCIN RESISTANCE PROTEIN FOSX"/>
    <property type="match status" value="1"/>
</dbReference>
<feature type="domain" description="VOC" evidence="2">
    <location>
        <begin position="5"/>
        <end position="123"/>
    </location>
</feature>
<dbReference type="InterPro" id="IPR029068">
    <property type="entry name" value="Glyas_Bleomycin-R_OHBP_Dase"/>
</dbReference>
<protein>
    <submittedName>
        <fullName evidence="3">Glyoxalase/bleomycin resistance protein/dioxygenase</fullName>
    </submittedName>
</protein>
<keyword evidence="4" id="KW-1185">Reference proteome</keyword>
<dbReference type="KEGG" id="psu:Psesu_1736"/>
<dbReference type="PANTHER" id="PTHR36113">
    <property type="entry name" value="LYASE, PUTATIVE-RELATED-RELATED"/>
    <property type="match status" value="1"/>
</dbReference>
<dbReference type="OrthoDB" id="9812656at2"/>
<dbReference type="RefSeq" id="WP_013535406.1">
    <property type="nucleotide sequence ID" value="NC_014924.1"/>
</dbReference>
<evidence type="ECO:0000256" key="1">
    <source>
        <dbReference type="ARBA" id="ARBA00022723"/>
    </source>
</evidence>
<dbReference type="PROSITE" id="PS51819">
    <property type="entry name" value="VOC"/>
    <property type="match status" value="1"/>
</dbReference>
<dbReference type="STRING" id="743721.Psesu_1736"/>
<name>E6WTS9_PSEUU</name>
<dbReference type="Pfam" id="PF00903">
    <property type="entry name" value="Glyoxalase"/>
    <property type="match status" value="1"/>
</dbReference>
<dbReference type="GO" id="GO:0046872">
    <property type="term" value="F:metal ion binding"/>
    <property type="evidence" value="ECO:0007669"/>
    <property type="project" value="UniProtKB-KW"/>
</dbReference>
<dbReference type="InterPro" id="IPR037523">
    <property type="entry name" value="VOC_core"/>
</dbReference>
<evidence type="ECO:0000259" key="2">
    <source>
        <dbReference type="PROSITE" id="PS51819"/>
    </source>
</evidence>
<dbReference type="InterPro" id="IPR004360">
    <property type="entry name" value="Glyas_Fos-R_dOase_dom"/>
</dbReference>
<dbReference type="SUPFAM" id="SSF54593">
    <property type="entry name" value="Glyoxalase/Bleomycin resistance protein/Dihydroxybiphenyl dioxygenase"/>
    <property type="match status" value="1"/>
</dbReference>
<dbReference type="Proteomes" id="UP000008632">
    <property type="component" value="Chromosome"/>
</dbReference>
<accession>E6WTS9</accession>
<dbReference type="EMBL" id="CP002446">
    <property type="protein sequence ID" value="ADV27578.1"/>
    <property type="molecule type" value="Genomic_DNA"/>
</dbReference>
<dbReference type="GO" id="GO:0051213">
    <property type="term" value="F:dioxygenase activity"/>
    <property type="evidence" value="ECO:0007669"/>
    <property type="project" value="UniProtKB-KW"/>
</dbReference>
<dbReference type="AlphaFoldDB" id="E6WTS9"/>
<evidence type="ECO:0000313" key="4">
    <source>
        <dbReference type="Proteomes" id="UP000008632"/>
    </source>
</evidence>
<keyword evidence="3" id="KW-0223">Dioxygenase</keyword>
<sequence length="141" mass="15548">MAITGLSHATFVVSDLERSARLFREGLGAREVYDSAGREHSLSREKFFVLGGLWLVAMEGPPLAEPSYRHLAFAVDAAEITLFRQRLQALGVEILRGRGRIEGEGDSLYFRDWDGHLFELHAGTLDQRLAAYAAADRAGAS</sequence>
<dbReference type="NCBIfam" id="NF000222">
    <property type="entry name" value="FosX"/>
    <property type="match status" value="1"/>
</dbReference>
<evidence type="ECO:0000313" key="3">
    <source>
        <dbReference type="EMBL" id="ADV27578.1"/>
    </source>
</evidence>
<dbReference type="HOGENOM" id="CLU_121356_1_0_6"/>
<keyword evidence="1" id="KW-0479">Metal-binding</keyword>
<keyword evidence="3" id="KW-0560">Oxidoreductase</keyword>